<keyword evidence="2" id="KW-0808">Transferase</keyword>
<evidence type="ECO:0000313" key="2">
    <source>
        <dbReference type="EMBL" id="KAL0317688.1"/>
    </source>
</evidence>
<dbReference type="EMBL" id="JACGWK010000014">
    <property type="protein sequence ID" value="KAL0317688.1"/>
    <property type="molecule type" value="Genomic_DNA"/>
</dbReference>
<gene>
    <name evidence="2" type="ORF">Sangu_2183100</name>
</gene>
<name>A0AAW2LFC6_9LAMI</name>
<reference evidence="2" key="2">
    <citation type="journal article" date="2024" name="Plant">
        <title>Genomic evolution and insights into agronomic trait innovations of Sesamum species.</title>
        <authorList>
            <person name="Miao H."/>
            <person name="Wang L."/>
            <person name="Qu L."/>
            <person name="Liu H."/>
            <person name="Sun Y."/>
            <person name="Le M."/>
            <person name="Wang Q."/>
            <person name="Wei S."/>
            <person name="Zheng Y."/>
            <person name="Lin W."/>
            <person name="Duan Y."/>
            <person name="Cao H."/>
            <person name="Xiong S."/>
            <person name="Wang X."/>
            <person name="Wei L."/>
            <person name="Li C."/>
            <person name="Ma Q."/>
            <person name="Ju M."/>
            <person name="Zhao R."/>
            <person name="Li G."/>
            <person name="Mu C."/>
            <person name="Tian Q."/>
            <person name="Mei H."/>
            <person name="Zhang T."/>
            <person name="Gao T."/>
            <person name="Zhang H."/>
        </authorList>
    </citation>
    <scope>NUCLEOTIDE SEQUENCE</scope>
    <source>
        <strain evidence="2">G01</strain>
    </source>
</reference>
<keyword evidence="2" id="KW-0328">Glycosyltransferase</keyword>
<evidence type="ECO:0000259" key="1">
    <source>
        <dbReference type="Pfam" id="PF03016"/>
    </source>
</evidence>
<dbReference type="InterPro" id="IPR040911">
    <property type="entry name" value="Exostosin_GT47"/>
</dbReference>
<comment type="caution">
    <text evidence="2">The sequence shown here is derived from an EMBL/GenBank/DDBJ whole genome shotgun (WGS) entry which is preliminary data.</text>
</comment>
<dbReference type="AlphaFoldDB" id="A0AAW2LFC6"/>
<dbReference type="Pfam" id="PF03016">
    <property type="entry name" value="Exostosin_GT47"/>
    <property type="match status" value="1"/>
</dbReference>
<proteinExistence type="predicted"/>
<accession>A0AAW2LFC6</accession>
<sequence length="160" mass="18892">MLNWVSDQPFFKKSYGWDHFITVGRISWDFRRSKDGDWGSSCIYLPKMRNITRLLIEKNPWDFDFGRCTIPQRFPPQLGCRRHTLARFRPQPGASHPLLLCRSNSRFHKERFQGNSHQPMLLRARLVPGRGLRRFKVREWQLINPRNFPSLGLLLTAEGG</sequence>
<feature type="domain" description="Exostosin GT47" evidence="1">
    <location>
        <begin position="2"/>
        <end position="62"/>
    </location>
</feature>
<reference evidence="2" key="1">
    <citation type="submission" date="2020-06" db="EMBL/GenBank/DDBJ databases">
        <authorList>
            <person name="Li T."/>
            <person name="Hu X."/>
            <person name="Zhang T."/>
            <person name="Song X."/>
            <person name="Zhang H."/>
            <person name="Dai N."/>
            <person name="Sheng W."/>
            <person name="Hou X."/>
            <person name="Wei L."/>
        </authorList>
    </citation>
    <scope>NUCLEOTIDE SEQUENCE</scope>
    <source>
        <strain evidence="2">G01</strain>
        <tissue evidence="2">Leaf</tissue>
    </source>
</reference>
<dbReference type="GO" id="GO:0016757">
    <property type="term" value="F:glycosyltransferase activity"/>
    <property type="evidence" value="ECO:0007669"/>
    <property type="project" value="UniProtKB-KW"/>
</dbReference>
<protein>
    <submittedName>
        <fullName evidence="2">Xyloglucan galactosyltransferase XLT2</fullName>
    </submittedName>
</protein>
<organism evidence="2">
    <name type="scientific">Sesamum angustifolium</name>
    <dbReference type="NCBI Taxonomy" id="2727405"/>
    <lineage>
        <taxon>Eukaryota</taxon>
        <taxon>Viridiplantae</taxon>
        <taxon>Streptophyta</taxon>
        <taxon>Embryophyta</taxon>
        <taxon>Tracheophyta</taxon>
        <taxon>Spermatophyta</taxon>
        <taxon>Magnoliopsida</taxon>
        <taxon>eudicotyledons</taxon>
        <taxon>Gunneridae</taxon>
        <taxon>Pentapetalae</taxon>
        <taxon>asterids</taxon>
        <taxon>lamiids</taxon>
        <taxon>Lamiales</taxon>
        <taxon>Pedaliaceae</taxon>
        <taxon>Sesamum</taxon>
    </lineage>
</organism>